<accession>A0AAE3M1L8</accession>
<evidence type="ECO:0000313" key="8">
    <source>
        <dbReference type="Proteomes" id="UP001209229"/>
    </source>
</evidence>
<dbReference type="Proteomes" id="UP001209229">
    <property type="component" value="Unassembled WGS sequence"/>
</dbReference>
<feature type="transmembrane region" description="Helical" evidence="6">
    <location>
        <begin position="40"/>
        <end position="67"/>
    </location>
</feature>
<feature type="transmembrane region" description="Helical" evidence="6">
    <location>
        <begin position="149"/>
        <end position="174"/>
    </location>
</feature>
<dbReference type="InterPro" id="IPR001123">
    <property type="entry name" value="LeuE-type"/>
</dbReference>
<name>A0AAE3M1L8_9BACT</name>
<evidence type="ECO:0000256" key="1">
    <source>
        <dbReference type="ARBA" id="ARBA00004651"/>
    </source>
</evidence>
<feature type="transmembrane region" description="Helical" evidence="6">
    <location>
        <begin position="73"/>
        <end position="92"/>
    </location>
</feature>
<keyword evidence="5 6" id="KW-0472">Membrane</keyword>
<dbReference type="GO" id="GO:0005886">
    <property type="term" value="C:plasma membrane"/>
    <property type="evidence" value="ECO:0007669"/>
    <property type="project" value="UniProtKB-SubCell"/>
</dbReference>
<dbReference type="GO" id="GO:0015171">
    <property type="term" value="F:amino acid transmembrane transporter activity"/>
    <property type="evidence" value="ECO:0007669"/>
    <property type="project" value="TreeGrafter"/>
</dbReference>
<comment type="subcellular location">
    <subcellularLocation>
        <location evidence="1">Cell membrane</location>
        <topology evidence="1">Multi-pass membrane protein</topology>
    </subcellularLocation>
</comment>
<evidence type="ECO:0000256" key="6">
    <source>
        <dbReference type="SAM" id="Phobius"/>
    </source>
</evidence>
<keyword evidence="8" id="KW-1185">Reference proteome</keyword>
<keyword evidence="4 6" id="KW-1133">Transmembrane helix</keyword>
<gene>
    <name evidence="7" type="ORF">OM075_03290</name>
</gene>
<feature type="transmembrane region" description="Helical" evidence="6">
    <location>
        <begin position="6"/>
        <end position="28"/>
    </location>
</feature>
<feature type="transmembrane region" description="Helical" evidence="6">
    <location>
        <begin position="186"/>
        <end position="207"/>
    </location>
</feature>
<proteinExistence type="predicted"/>
<organism evidence="7 8">
    <name type="scientific">Plebeiibacterium sediminum</name>
    <dbReference type="NCBI Taxonomy" id="2992112"/>
    <lineage>
        <taxon>Bacteria</taxon>
        <taxon>Pseudomonadati</taxon>
        <taxon>Bacteroidota</taxon>
        <taxon>Bacteroidia</taxon>
        <taxon>Marinilabiliales</taxon>
        <taxon>Marinilabiliaceae</taxon>
        <taxon>Plebeiibacterium</taxon>
    </lineage>
</organism>
<dbReference type="AlphaFoldDB" id="A0AAE3M1L8"/>
<feature type="transmembrane region" description="Helical" evidence="6">
    <location>
        <begin position="113"/>
        <end position="137"/>
    </location>
</feature>
<keyword evidence="2" id="KW-1003">Cell membrane</keyword>
<evidence type="ECO:0000256" key="3">
    <source>
        <dbReference type="ARBA" id="ARBA00022692"/>
    </source>
</evidence>
<dbReference type="EMBL" id="JAPDPJ010000003">
    <property type="protein sequence ID" value="MCW3785474.1"/>
    <property type="molecule type" value="Genomic_DNA"/>
</dbReference>
<evidence type="ECO:0000256" key="5">
    <source>
        <dbReference type="ARBA" id="ARBA00023136"/>
    </source>
</evidence>
<sequence>MTLKYILDGIIIGFSASVPLGPIGVLCIQRTLNKGRLAGFFSGLGAAFSDTLYAIIAGFSLSFIVSFIEQQLLYIQIFGAAILIFLGAKIFYSNPAKQLRKQKRGKGNLFQDFVSTFLITISNPLAIFLFLAFFASFGVVKKGGDYFNHMLLIIGVMTGASLWWFILTSVVNLFRSKINLRRLWWLNKIAGATIVVLVVIAFVYFLIDRPMN</sequence>
<dbReference type="PANTHER" id="PTHR30086:SF20">
    <property type="entry name" value="ARGININE EXPORTER PROTEIN ARGO-RELATED"/>
    <property type="match status" value="1"/>
</dbReference>
<reference evidence="7" key="1">
    <citation type="submission" date="2022-10" db="EMBL/GenBank/DDBJ databases">
        <authorList>
            <person name="Yu W.X."/>
        </authorList>
    </citation>
    <scope>NUCLEOTIDE SEQUENCE</scope>
    <source>
        <strain evidence="7">AAT</strain>
    </source>
</reference>
<evidence type="ECO:0000256" key="2">
    <source>
        <dbReference type="ARBA" id="ARBA00022475"/>
    </source>
</evidence>
<protein>
    <submittedName>
        <fullName evidence="7">LysE family transporter</fullName>
    </submittedName>
</protein>
<evidence type="ECO:0000256" key="4">
    <source>
        <dbReference type="ARBA" id="ARBA00022989"/>
    </source>
</evidence>
<evidence type="ECO:0000313" key="7">
    <source>
        <dbReference type="EMBL" id="MCW3785474.1"/>
    </source>
</evidence>
<dbReference type="RefSeq" id="WP_301189045.1">
    <property type="nucleotide sequence ID" value="NZ_JAPDPJ010000003.1"/>
</dbReference>
<dbReference type="Pfam" id="PF01810">
    <property type="entry name" value="LysE"/>
    <property type="match status" value="1"/>
</dbReference>
<dbReference type="PANTHER" id="PTHR30086">
    <property type="entry name" value="ARGININE EXPORTER PROTEIN ARGO"/>
    <property type="match status" value="1"/>
</dbReference>
<comment type="caution">
    <text evidence="7">The sequence shown here is derived from an EMBL/GenBank/DDBJ whole genome shotgun (WGS) entry which is preliminary data.</text>
</comment>
<keyword evidence="3 6" id="KW-0812">Transmembrane</keyword>